<dbReference type="OrthoDB" id="9451878at2759"/>
<accession>A0A8T2N7U3</accession>
<protein>
    <submittedName>
        <fullName evidence="2">Uncharacterized protein</fullName>
    </submittedName>
</protein>
<evidence type="ECO:0000256" key="1">
    <source>
        <dbReference type="SAM" id="MobiDB-lite"/>
    </source>
</evidence>
<feature type="non-terminal residue" evidence="2">
    <location>
        <position position="1"/>
    </location>
</feature>
<comment type="caution">
    <text evidence="2">The sequence shown here is derived from an EMBL/GenBank/DDBJ whole genome shotgun (WGS) entry which is preliminary data.</text>
</comment>
<proteinExistence type="predicted"/>
<name>A0A8T2N7U3_9TELE</name>
<organism evidence="2 3">
    <name type="scientific">Albula glossodonta</name>
    <name type="common">roundjaw bonefish</name>
    <dbReference type="NCBI Taxonomy" id="121402"/>
    <lineage>
        <taxon>Eukaryota</taxon>
        <taxon>Metazoa</taxon>
        <taxon>Chordata</taxon>
        <taxon>Craniata</taxon>
        <taxon>Vertebrata</taxon>
        <taxon>Euteleostomi</taxon>
        <taxon>Actinopterygii</taxon>
        <taxon>Neopterygii</taxon>
        <taxon>Teleostei</taxon>
        <taxon>Albuliformes</taxon>
        <taxon>Albulidae</taxon>
        <taxon>Albula</taxon>
    </lineage>
</organism>
<sequence length="185" mass="20639">HFQGKLASEQHIRELCGGMIDDQIAQLAANLRRPLAPGMGYLVPLDQWDILAPVGRQVTEGFQVTWVTLVPEVMLVNKETRDLLARQLKVLQETKAIKVSPVFLESSNMAVMVPLETPVSQVKQAGQAALGTRDLQESVTRQLAREHQLLGNPPIPRTIKTLCPSSPPHPQFPSKRRGRSHRVFF</sequence>
<feature type="compositionally biased region" description="Basic residues" evidence="1">
    <location>
        <begin position="174"/>
        <end position="185"/>
    </location>
</feature>
<keyword evidence="3" id="KW-1185">Reference proteome</keyword>
<dbReference type="AlphaFoldDB" id="A0A8T2N7U3"/>
<gene>
    <name evidence="2" type="ORF">JZ751_014665</name>
</gene>
<dbReference type="Proteomes" id="UP000824540">
    <property type="component" value="Unassembled WGS sequence"/>
</dbReference>
<evidence type="ECO:0000313" key="3">
    <source>
        <dbReference type="Proteomes" id="UP000824540"/>
    </source>
</evidence>
<dbReference type="EMBL" id="JAFBMS010000237">
    <property type="protein sequence ID" value="KAG9332567.1"/>
    <property type="molecule type" value="Genomic_DNA"/>
</dbReference>
<evidence type="ECO:0000313" key="2">
    <source>
        <dbReference type="EMBL" id="KAG9332567.1"/>
    </source>
</evidence>
<feature type="region of interest" description="Disordered" evidence="1">
    <location>
        <begin position="154"/>
        <end position="185"/>
    </location>
</feature>
<reference evidence="2" key="1">
    <citation type="thesis" date="2021" institute="BYU ScholarsArchive" country="Provo, UT, USA">
        <title>Applications of and Algorithms for Genome Assembly and Genomic Analyses with an Emphasis on Marine Teleosts.</title>
        <authorList>
            <person name="Pickett B.D."/>
        </authorList>
    </citation>
    <scope>NUCLEOTIDE SEQUENCE</scope>
    <source>
        <strain evidence="2">HI-2016</strain>
    </source>
</reference>